<dbReference type="GO" id="GO:0016491">
    <property type="term" value="F:oxidoreductase activity"/>
    <property type="evidence" value="ECO:0007669"/>
    <property type="project" value="UniProtKB-KW"/>
</dbReference>
<feature type="domain" description="FAD/NAD(P)-binding" evidence="2">
    <location>
        <begin position="10"/>
        <end position="303"/>
    </location>
</feature>
<dbReference type="SUPFAM" id="SSF51905">
    <property type="entry name" value="FAD/NAD(P)-binding domain"/>
    <property type="match status" value="1"/>
</dbReference>
<protein>
    <submittedName>
        <fullName evidence="3">Pyridine nucleotide-disulfide oxidoreductase</fullName>
    </submittedName>
</protein>
<dbReference type="InterPro" id="IPR051691">
    <property type="entry name" value="Metab_Enz_Cyan_OpOx_G3PDH"/>
</dbReference>
<gene>
    <name evidence="3" type="ORF">KL86CLO1_10114</name>
</gene>
<dbReference type="PRINTS" id="PR00411">
    <property type="entry name" value="PNDRDTASEI"/>
</dbReference>
<dbReference type="InterPro" id="IPR036188">
    <property type="entry name" value="FAD/NAD-bd_sf"/>
</dbReference>
<sequence length="426" mass="46144">MRQKGERTMYDLIVIGGGPAGLAAARKAWEEGLRSILLVERDNELGGILNQCIHNGFGLHHFHEELTGPEYAARFESLLGETGVAVRLGTMVLEVTPERQVHMVGAATGYRVEDARSIILAMGCRERTRGAIAVPGTRPAGVYTAGVAQRFVNLEGWMPGKRVVILGSGDIGLIMARRMILEGAEVLACLEVMPYSGGLTRNIVQCLDDYGIPLLLSHTVTEIRGTARLEQVVVSQVDEKRNPISGTERVFDCDTLLLSVGLIPENELTRQAGVVMDAKTGGAAVYEDMETSIPGVFACGNALHVHDLVDFVTAESERAGAAAARFVQSGCEPAGLTLEVRPGEGVGYTVPQRIRPDKVERNCGLFFRVNRVYHESEIVVTSGDNTLAAYRREHLAPGEMERIVLPCALLEQAEGDLTVSVREEAK</sequence>
<dbReference type="InterPro" id="IPR023753">
    <property type="entry name" value="FAD/NAD-binding_dom"/>
</dbReference>
<dbReference type="PRINTS" id="PR00368">
    <property type="entry name" value="FADPNR"/>
</dbReference>
<proteinExistence type="predicted"/>
<evidence type="ECO:0000259" key="2">
    <source>
        <dbReference type="Pfam" id="PF07992"/>
    </source>
</evidence>
<reference evidence="3" key="1">
    <citation type="submission" date="2016-04" db="EMBL/GenBank/DDBJ databases">
        <authorList>
            <person name="Evans L.H."/>
            <person name="Alamgir A."/>
            <person name="Owens N."/>
            <person name="Weber N.D."/>
            <person name="Virtaneva K."/>
            <person name="Barbian K."/>
            <person name="Babar A."/>
            <person name="Rosenke K."/>
        </authorList>
    </citation>
    <scope>NUCLEOTIDE SEQUENCE</scope>
    <source>
        <strain evidence="3">86</strain>
    </source>
</reference>
<name>A0A212IWV3_9FIRM</name>
<keyword evidence="1" id="KW-0560">Oxidoreductase</keyword>
<evidence type="ECO:0000313" key="3">
    <source>
        <dbReference type="EMBL" id="SBV91395.1"/>
    </source>
</evidence>
<dbReference type="Pfam" id="PF07992">
    <property type="entry name" value="Pyr_redox_2"/>
    <property type="match status" value="1"/>
</dbReference>
<evidence type="ECO:0000256" key="1">
    <source>
        <dbReference type="ARBA" id="ARBA00023002"/>
    </source>
</evidence>
<dbReference type="Gene3D" id="3.50.50.60">
    <property type="entry name" value="FAD/NAD(P)-binding domain"/>
    <property type="match status" value="2"/>
</dbReference>
<accession>A0A212IWV3</accession>
<dbReference type="PANTHER" id="PTHR42949">
    <property type="entry name" value="ANAEROBIC GLYCEROL-3-PHOSPHATE DEHYDROGENASE SUBUNIT B"/>
    <property type="match status" value="1"/>
</dbReference>
<dbReference type="EMBL" id="FLUN01000001">
    <property type="protein sequence ID" value="SBV91395.1"/>
    <property type="molecule type" value="Genomic_DNA"/>
</dbReference>
<organism evidence="3">
    <name type="scientific">uncultured Eubacteriales bacterium</name>
    <dbReference type="NCBI Taxonomy" id="172733"/>
    <lineage>
        <taxon>Bacteria</taxon>
        <taxon>Bacillati</taxon>
        <taxon>Bacillota</taxon>
        <taxon>Clostridia</taxon>
        <taxon>Eubacteriales</taxon>
        <taxon>environmental samples</taxon>
    </lineage>
</organism>
<dbReference type="PANTHER" id="PTHR42949:SF3">
    <property type="entry name" value="ANAEROBIC GLYCEROL-3-PHOSPHATE DEHYDROGENASE SUBUNIT B"/>
    <property type="match status" value="1"/>
</dbReference>
<dbReference type="AlphaFoldDB" id="A0A212IWV3"/>